<dbReference type="Proteomes" id="UP000823910">
    <property type="component" value="Unassembled WGS sequence"/>
</dbReference>
<evidence type="ECO:0000313" key="1">
    <source>
        <dbReference type="EMBL" id="HJC04767.1"/>
    </source>
</evidence>
<gene>
    <name evidence="1" type="ORF">H9704_01180</name>
</gene>
<evidence type="ECO:0000313" key="2">
    <source>
        <dbReference type="Proteomes" id="UP000823910"/>
    </source>
</evidence>
<dbReference type="Pfam" id="PF13151">
    <property type="entry name" value="DUF3990"/>
    <property type="match status" value="1"/>
</dbReference>
<name>A0A9D2MXS5_9FIRM</name>
<dbReference type="EMBL" id="DWWT01000002">
    <property type="protein sequence ID" value="HJC04767.1"/>
    <property type="molecule type" value="Genomic_DNA"/>
</dbReference>
<sequence length="156" mass="17891">MTLYHGSYLEIAVPDLIHSRPNVDFGRGFYVTPLYEQAAQWCGKFKRRGKNGIISCYSFDESRAASLKTLKFNSYSEAWLDFILNCRSGKDSPGYDLVVGGVANDKEFNTVELFFDGLIDKTEAIRRLRYEKPNLQICFRTEKALELLHFEGSKLI</sequence>
<dbReference type="AlphaFoldDB" id="A0A9D2MXS5"/>
<reference evidence="1" key="2">
    <citation type="submission" date="2021-04" db="EMBL/GenBank/DDBJ databases">
        <authorList>
            <person name="Gilroy R."/>
        </authorList>
    </citation>
    <scope>NUCLEOTIDE SEQUENCE</scope>
    <source>
        <strain evidence="1">CHK180-15479</strain>
    </source>
</reference>
<dbReference type="InterPro" id="IPR025051">
    <property type="entry name" value="DUF3990"/>
</dbReference>
<proteinExistence type="predicted"/>
<protein>
    <submittedName>
        <fullName evidence="1">DUF3990 domain-containing protein</fullName>
    </submittedName>
</protein>
<organism evidence="1 2">
    <name type="scientific">Candidatus Enterocloster excrementipullorum</name>
    <dbReference type="NCBI Taxonomy" id="2838559"/>
    <lineage>
        <taxon>Bacteria</taxon>
        <taxon>Bacillati</taxon>
        <taxon>Bacillota</taxon>
        <taxon>Clostridia</taxon>
        <taxon>Lachnospirales</taxon>
        <taxon>Lachnospiraceae</taxon>
        <taxon>Enterocloster</taxon>
    </lineage>
</organism>
<comment type="caution">
    <text evidence="1">The sequence shown here is derived from an EMBL/GenBank/DDBJ whole genome shotgun (WGS) entry which is preliminary data.</text>
</comment>
<accession>A0A9D2MXS5</accession>
<reference evidence="1" key="1">
    <citation type="journal article" date="2021" name="PeerJ">
        <title>Extensive microbial diversity within the chicken gut microbiome revealed by metagenomics and culture.</title>
        <authorList>
            <person name="Gilroy R."/>
            <person name="Ravi A."/>
            <person name="Getino M."/>
            <person name="Pursley I."/>
            <person name="Horton D.L."/>
            <person name="Alikhan N.F."/>
            <person name="Baker D."/>
            <person name="Gharbi K."/>
            <person name="Hall N."/>
            <person name="Watson M."/>
            <person name="Adriaenssens E.M."/>
            <person name="Foster-Nyarko E."/>
            <person name="Jarju S."/>
            <person name="Secka A."/>
            <person name="Antonio M."/>
            <person name="Oren A."/>
            <person name="Chaudhuri R.R."/>
            <person name="La Ragione R."/>
            <person name="Hildebrand F."/>
            <person name="Pallen M.J."/>
        </authorList>
    </citation>
    <scope>NUCLEOTIDE SEQUENCE</scope>
    <source>
        <strain evidence="1">CHK180-15479</strain>
    </source>
</reference>